<keyword evidence="1" id="KW-1133">Transmembrane helix</keyword>
<dbReference type="AlphaFoldDB" id="A0A7R9AW72"/>
<feature type="transmembrane region" description="Helical" evidence="1">
    <location>
        <begin position="168"/>
        <end position="191"/>
    </location>
</feature>
<evidence type="ECO:0008006" key="3">
    <source>
        <dbReference type="Google" id="ProtNLM"/>
    </source>
</evidence>
<feature type="transmembrane region" description="Helical" evidence="1">
    <location>
        <begin position="226"/>
        <end position="251"/>
    </location>
</feature>
<dbReference type="PANTHER" id="PTHR23302">
    <property type="entry name" value="TRANSMEMBRANE CHANNEL-RELATED"/>
    <property type="match status" value="1"/>
</dbReference>
<name>A0A7R9AW72_TIMSH</name>
<evidence type="ECO:0000256" key="1">
    <source>
        <dbReference type="SAM" id="Phobius"/>
    </source>
</evidence>
<dbReference type="PANTHER" id="PTHR23302:SF24">
    <property type="entry name" value="TMC DOMAIN-CONTAINING PROTEIN"/>
    <property type="match status" value="1"/>
</dbReference>
<keyword evidence="1" id="KW-0472">Membrane</keyword>
<gene>
    <name evidence="2" type="ORF">TSIB3V08_LOCUS5663</name>
</gene>
<protein>
    <recommendedName>
        <fullName evidence="3">Transmembrane channel-like protein 7</fullName>
    </recommendedName>
</protein>
<organism evidence="2">
    <name type="scientific">Timema shepardi</name>
    <name type="common">Walking stick</name>
    <dbReference type="NCBI Taxonomy" id="629360"/>
    <lineage>
        <taxon>Eukaryota</taxon>
        <taxon>Metazoa</taxon>
        <taxon>Ecdysozoa</taxon>
        <taxon>Arthropoda</taxon>
        <taxon>Hexapoda</taxon>
        <taxon>Insecta</taxon>
        <taxon>Pterygota</taxon>
        <taxon>Neoptera</taxon>
        <taxon>Polyneoptera</taxon>
        <taxon>Phasmatodea</taxon>
        <taxon>Timematodea</taxon>
        <taxon>Timematoidea</taxon>
        <taxon>Timematidae</taxon>
        <taxon>Timema</taxon>
    </lineage>
</organism>
<reference evidence="2" key="1">
    <citation type="submission" date="2020-11" db="EMBL/GenBank/DDBJ databases">
        <authorList>
            <person name="Tran Van P."/>
        </authorList>
    </citation>
    <scope>NUCLEOTIDE SEQUENCE</scope>
</reference>
<evidence type="ECO:0000313" key="2">
    <source>
        <dbReference type="EMBL" id="CAD7261530.1"/>
    </source>
</evidence>
<proteinExistence type="predicted"/>
<accession>A0A7R9AW72</accession>
<keyword evidence="1" id="KW-0812">Transmembrane</keyword>
<dbReference type="GO" id="GO:0008381">
    <property type="term" value="F:mechanosensitive monoatomic ion channel activity"/>
    <property type="evidence" value="ECO:0007669"/>
    <property type="project" value="TreeGrafter"/>
</dbReference>
<dbReference type="GO" id="GO:0005886">
    <property type="term" value="C:plasma membrane"/>
    <property type="evidence" value="ECO:0007669"/>
    <property type="project" value="InterPro"/>
</dbReference>
<sequence>MRKHTQLLAPVITFQENLSNEERTWEEIMQIKAMPVGMTQKKELKAKLQTATKLRLQGYEQFKYQQRKRFQLFKIRWQETYTKLELWRLASIIKSAATGFKERLVEGEGQFYKYCNLVFGGWDFCIHNEKSATIKHKALFNEIKGLLEVERLEEERQNRSREEKTKLITIRIVINLLVLLVLVGAVAYSIAELIPSKGCGPFRGQGSVWELVVNTFMGLPSWIRSILFFFSTAGFAVPAFVVLVLCLYYYYAVSAANKHMVMVLKNQLVLEGHDKQFLLNRLSAFIKQQQEHQKALRPIEMTNLADISSGS</sequence>
<dbReference type="InterPro" id="IPR038900">
    <property type="entry name" value="TMC"/>
</dbReference>
<dbReference type="EMBL" id="OC002252">
    <property type="protein sequence ID" value="CAD7261530.1"/>
    <property type="molecule type" value="Genomic_DNA"/>
</dbReference>